<dbReference type="HOGENOM" id="CLU_071040_1_0_9"/>
<sequence length="258" mass="29274">MVVYMMLLNVKAKLQYGHTLLYEVISYLIRYPVEFIAAWIILYNFKALGGWNFSQILFLQAVSFVVISLGCAFTWEPMVAMQGYIVEGKLDQFLIAPMNPFWYVIGINFRATNLVITIICGTIATFAANNAGVTLSSRIVFYLIGLVGGVLIVASFNVMIGSLSFWIYQTHNIMSFMIDTVGELLKYPISIYTKGLRFLLTFILPISLIDYYPTAYLLVDNEMSWTVMIIILLVGIVLFYLSYCLWYLGLKQYKSSGG</sequence>
<evidence type="ECO:0000256" key="1">
    <source>
        <dbReference type="SAM" id="Phobius"/>
    </source>
</evidence>
<evidence type="ECO:0000313" key="3">
    <source>
        <dbReference type="Proteomes" id="UP000011728"/>
    </source>
</evidence>
<dbReference type="PANTHER" id="PTHR36833">
    <property type="entry name" value="SLR0610 PROTEIN-RELATED"/>
    <property type="match status" value="1"/>
</dbReference>
<feature type="transmembrane region" description="Helical" evidence="1">
    <location>
        <begin position="20"/>
        <end position="45"/>
    </location>
</feature>
<dbReference type="PANTHER" id="PTHR36833:SF1">
    <property type="entry name" value="INTEGRAL MEMBRANE TRANSPORT PROTEIN"/>
    <property type="match status" value="1"/>
</dbReference>
<feature type="transmembrane region" description="Helical" evidence="1">
    <location>
        <begin position="101"/>
        <end position="127"/>
    </location>
</feature>
<accession>M1MR95</accession>
<dbReference type="InterPro" id="IPR010390">
    <property type="entry name" value="ABC-2_transporter-like"/>
</dbReference>
<dbReference type="Pfam" id="PF06182">
    <property type="entry name" value="ABC2_membrane_6"/>
    <property type="match status" value="1"/>
</dbReference>
<proteinExistence type="predicted"/>
<evidence type="ECO:0000313" key="2">
    <source>
        <dbReference type="EMBL" id="AGF54127.1"/>
    </source>
</evidence>
<keyword evidence="1" id="KW-0812">Transmembrane</keyword>
<feature type="transmembrane region" description="Helical" evidence="1">
    <location>
        <begin position="197"/>
        <end position="219"/>
    </location>
</feature>
<feature type="transmembrane region" description="Helical" evidence="1">
    <location>
        <begin position="139"/>
        <end position="160"/>
    </location>
</feature>
<dbReference type="AlphaFoldDB" id="M1MR95"/>
<dbReference type="Proteomes" id="UP000011728">
    <property type="component" value="Chromosome"/>
</dbReference>
<organism evidence="2 3">
    <name type="scientific">Clostridium saccharoperbutylacetonicum N1-4(HMT)</name>
    <dbReference type="NCBI Taxonomy" id="931276"/>
    <lineage>
        <taxon>Bacteria</taxon>
        <taxon>Bacillati</taxon>
        <taxon>Bacillota</taxon>
        <taxon>Clostridia</taxon>
        <taxon>Eubacteriales</taxon>
        <taxon>Clostridiaceae</taxon>
        <taxon>Clostridium</taxon>
    </lineage>
</organism>
<keyword evidence="1" id="KW-0472">Membrane</keyword>
<name>M1MR95_9CLOT</name>
<dbReference type="KEGG" id="csr:Cspa_c03090"/>
<reference evidence="2 3" key="1">
    <citation type="submission" date="2013-02" db="EMBL/GenBank/DDBJ databases">
        <title>Genome sequence of Clostridium saccharoperbutylacetonicum N1-4(HMT).</title>
        <authorList>
            <person name="Poehlein A."/>
            <person name="Daniel R."/>
        </authorList>
    </citation>
    <scope>NUCLEOTIDE SEQUENCE [LARGE SCALE GENOMIC DNA]</scope>
    <source>
        <strain evidence="3">N1-4(HMT)</strain>
    </source>
</reference>
<dbReference type="OrthoDB" id="9788195at2"/>
<keyword evidence="3" id="KW-1185">Reference proteome</keyword>
<dbReference type="EMBL" id="CP004121">
    <property type="protein sequence ID" value="AGF54127.1"/>
    <property type="molecule type" value="Genomic_DNA"/>
</dbReference>
<dbReference type="PATRIC" id="fig|931276.5.peg.290"/>
<feature type="transmembrane region" description="Helical" evidence="1">
    <location>
        <begin position="57"/>
        <end position="75"/>
    </location>
</feature>
<keyword evidence="1" id="KW-1133">Transmembrane helix</keyword>
<feature type="transmembrane region" description="Helical" evidence="1">
    <location>
        <begin position="225"/>
        <end position="248"/>
    </location>
</feature>
<gene>
    <name evidence="2" type="ORF">Cspa_c03090</name>
</gene>
<dbReference type="RefSeq" id="WP_015390453.1">
    <property type="nucleotide sequence ID" value="NZ_AOIF01000150.1"/>
</dbReference>
<protein>
    <submittedName>
        <fullName evidence="2">ABC-type uncharacterized transport system, permease component</fullName>
    </submittedName>
</protein>
<dbReference type="STRING" id="36745.CLSAP_03040"/>
<dbReference type="eggNOG" id="COG3694">
    <property type="taxonomic scope" value="Bacteria"/>
</dbReference>